<dbReference type="AlphaFoldDB" id="A0A7J7K4T9"/>
<name>A0A7J7K4T9_BUGNE</name>
<sequence>MASRLIVKNLPKKISQEKEIRIHWLLIRESAQSALEALHTYVNTSKINVQLAADLTKSSHKLSNEVQSKEFKEEKSKKKSKPHVTDQVLEKNSLTSTRLLPAQRRGGTMTSLSTQLAFEGDSDDSSDEEAPPDVNTKGDKDGVMLDVDDTNKPAKDAALSDMEYLRKKAAQASHLSDDETELETEAISASTEVTDAKPANPGGKGSQKELFAAKMSNLRPMPTRLVHICIHV</sequence>
<feature type="region of interest" description="Disordered" evidence="1">
    <location>
        <begin position="170"/>
        <end position="208"/>
    </location>
</feature>
<evidence type="ECO:0000313" key="2">
    <source>
        <dbReference type="EMBL" id="KAF6033165.1"/>
    </source>
</evidence>
<evidence type="ECO:0000256" key="1">
    <source>
        <dbReference type="SAM" id="MobiDB-lite"/>
    </source>
</evidence>
<feature type="compositionally biased region" description="Acidic residues" evidence="1">
    <location>
        <begin position="120"/>
        <end position="131"/>
    </location>
</feature>
<feature type="compositionally biased region" description="Basic and acidic residues" evidence="1">
    <location>
        <begin position="67"/>
        <end position="76"/>
    </location>
</feature>
<protein>
    <submittedName>
        <fullName evidence="2">Uncharacterized protein</fullName>
    </submittedName>
</protein>
<gene>
    <name evidence="2" type="ORF">EB796_008527</name>
</gene>
<reference evidence="2" key="1">
    <citation type="submission" date="2020-06" db="EMBL/GenBank/DDBJ databases">
        <title>Draft genome of Bugula neritina, a colonial animal packing powerful symbionts and potential medicines.</title>
        <authorList>
            <person name="Rayko M."/>
        </authorList>
    </citation>
    <scope>NUCLEOTIDE SEQUENCE [LARGE SCALE GENOMIC DNA]</scope>
    <source>
        <strain evidence="2">Kwan_BN1</strain>
    </source>
</reference>
<evidence type="ECO:0000313" key="3">
    <source>
        <dbReference type="Proteomes" id="UP000593567"/>
    </source>
</evidence>
<feature type="region of interest" description="Disordered" evidence="1">
    <location>
        <begin position="59"/>
        <end position="150"/>
    </location>
</feature>
<comment type="caution">
    <text evidence="2">The sequence shown here is derived from an EMBL/GenBank/DDBJ whole genome shotgun (WGS) entry which is preliminary data.</text>
</comment>
<keyword evidence="3" id="KW-1185">Reference proteome</keyword>
<proteinExistence type="predicted"/>
<dbReference type="OrthoDB" id="439639at2759"/>
<accession>A0A7J7K4T9</accession>
<organism evidence="2 3">
    <name type="scientific">Bugula neritina</name>
    <name type="common">Brown bryozoan</name>
    <name type="synonym">Sertularia neritina</name>
    <dbReference type="NCBI Taxonomy" id="10212"/>
    <lineage>
        <taxon>Eukaryota</taxon>
        <taxon>Metazoa</taxon>
        <taxon>Spiralia</taxon>
        <taxon>Lophotrochozoa</taxon>
        <taxon>Bryozoa</taxon>
        <taxon>Gymnolaemata</taxon>
        <taxon>Cheilostomatida</taxon>
        <taxon>Flustrina</taxon>
        <taxon>Buguloidea</taxon>
        <taxon>Bugulidae</taxon>
        <taxon>Bugula</taxon>
    </lineage>
</organism>
<dbReference type="Proteomes" id="UP000593567">
    <property type="component" value="Unassembled WGS sequence"/>
</dbReference>
<dbReference type="EMBL" id="VXIV02001450">
    <property type="protein sequence ID" value="KAF6033165.1"/>
    <property type="molecule type" value="Genomic_DNA"/>
</dbReference>
<feature type="compositionally biased region" description="Basic and acidic residues" evidence="1">
    <location>
        <begin position="136"/>
        <end position="150"/>
    </location>
</feature>